<evidence type="ECO:0008006" key="3">
    <source>
        <dbReference type="Google" id="ProtNLM"/>
    </source>
</evidence>
<keyword evidence="2" id="KW-1185">Reference proteome</keyword>
<organism evidence="1 2">
    <name type="scientific">Brevibacterium gallinarum</name>
    <dbReference type="NCBI Taxonomy" id="2762220"/>
    <lineage>
        <taxon>Bacteria</taxon>
        <taxon>Bacillati</taxon>
        <taxon>Actinomycetota</taxon>
        <taxon>Actinomycetes</taxon>
        <taxon>Micrococcales</taxon>
        <taxon>Brevibacteriaceae</taxon>
        <taxon>Brevibacterium</taxon>
    </lineage>
</organism>
<evidence type="ECO:0000313" key="2">
    <source>
        <dbReference type="Proteomes" id="UP000651517"/>
    </source>
</evidence>
<dbReference type="Proteomes" id="UP000651517">
    <property type="component" value="Unassembled WGS sequence"/>
</dbReference>
<evidence type="ECO:0000313" key="1">
    <source>
        <dbReference type="EMBL" id="MBD8019404.1"/>
    </source>
</evidence>
<accession>A0ABR8WQW8</accession>
<dbReference type="EMBL" id="JACSPY010000001">
    <property type="protein sequence ID" value="MBD8019404.1"/>
    <property type="molecule type" value="Genomic_DNA"/>
</dbReference>
<reference evidence="1 2" key="1">
    <citation type="submission" date="2020-08" db="EMBL/GenBank/DDBJ databases">
        <title>A Genomic Blueprint of the Chicken Gut Microbiome.</title>
        <authorList>
            <person name="Gilroy R."/>
            <person name="Ravi A."/>
            <person name="Getino M."/>
            <person name="Pursley I."/>
            <person name="Horton D.L."/>
            <person name="Alikhan N.-F."/>
            <person name="Baker D."/>
            <person name="Gharbi K."/>
            <person name="Hall N."/>
            <person name="Watson M."/>
            <person name="Adriaenssens E.M."/>
            <person name="Foster-Nyarko E."/>
            <person name="Jarju S."/>
            <person name="Secka A."/>
            <person name="Antonio M."/>
            <person name="Oren A."/>
            <person name="Chaudhuri R."/>
            <person name="La Ragione R.M."/>
            <person name="Hildebrand F."/>
            <person name="Pallen M.J."/>
        </authorList>
    </citation>
    <scope>NUCLEOTIDE SEQUENCE [LARGE SCALE GENOMIC DNA]</scope>
    <source>
        <strain evidence="1 2">Re57</strain>
    </source>
</reference>
<comment type="caution">
    <text evidence="1">The sequence shown here is derived from an EMBL/GenBank/DDBJ whole genome shotgun (WGS) entry which is preliminary data.</text>
</comment>
<protein>
    <recommendedName>
        <fullName evidence="3">Type II toxin-antitoxin system HicA family toxin</fullName>
    </recommendedName>
</protein>
<name>A0ABR8WQW8_9MICO</name>
<gene>
    <name evidence="1" type="ORF">H9634_01215</name>
</gene>
<proteinExistence type="predicted"/>
<sequence length="66" mass="7735">MRIDKRVKKLVKSLEAQGWRIETRKKGIMAFPPDKTKSPVTIHLTNSDHRWYANTIALLRRSGFIE</sequence>
<dbReference type="RefSeq" id="WP_191725006.1">
    <property type="nucleotide sequence ID" value="NZ_JACSPY010000001.1"/>
</dbReference>